<name>A0A3M0MK21_9RHOB</name>
<evidence type="ECO:0000259" key="5">
    <source>
        <dbReference type="Pfam" id="PF04198"/>
    </source>
</evidence>
<evidence type="ECO:0000256" key="1">
    <source>
        <dbReference type="ARBA" id="ARBA00010466"/>
    </source>
</evidence>
<dbReference type="AlphaFoldDB" id="A0A3M0MK21"/>
<dbReference type="Pfam" id="PF04198">
    <property type="entry name" value="Sugar-bind"/>
    <property type="match status" value="1"/>
</dbReference>
<evidence type="ECO:0000256" key="2">
    <source>
        <dbReference type="ARBA" id="ARBA00023015"/>
    </source>
</evidence>
<protein>
    <submittedName>
        <fullName evidence="6">Sugar-binding transcriptional regulator</fullName>
    </submittedName>
</protein>
<gene>
    <name evidence="6" type="ORF">C9E81_04425</name>
</gene>
<organism evidence="6 7">
    <name type="scientific">Paracoccus alkanivorans</name>
    <dbReference type="NCBI Taxonomy" id="2116655"/>
    <lineage>
        <taxon>Bacteria</taxon>
        <taxon>Pseudomonadati</taxon>
        <taxon>Pseudomonadota</taxon>
        <taxon>Alphaproteobacteria</taxon>
        <taxon>Rhodobacterales</taxon>
        <taxon>Paracoccaceae</taxon>
        <taxon>Paracoccus</taxon>
    </lineage>
</organism>
<reference evidence="6 7" key="1">
    <citation type="submission" date="2018-07" db="EMBL/GenBank/DDBJ databases">
        <authorList>
            <person name="Zhang Y."/>
            <person name="Wang L."/>
            <person name="Ma S."/>
        </authorList>
    </citation>
    <scope>NUCLEOTIDE SEQUENCE [LARGE SCALE GENOMIC DNA]</scope>
    <source>
        <strain evidence="6 7">4-2</strain>
    </source>
</reference>
<dbReference type="PANTHER" id="PTHR34294:SF1">
    <property type="entry name" value="TRANSCRIPTIONAL REGULATOR LSRR"/>
    <property type="match status" value="1"/>
</dbReference>
<dbReference type="RefSeq" id="WP_122111053.1">
    <property type="nucleotide sequence ID" value="NZ_QOKZ01000001.1"/>
</dbReference>
<keyword evidence="4" id="KW-0804">Transcription</keyword>
<dbReference type="EMBL" id="QOKZ01000001">
    <property type="protein sequence ID" value="RMC37969.1"/>
    <property type="molecule type" value="Genomic_DNA"/>
</dbReference>
<dbReference type="GO" id="GO:0030246">
    <property type="term" value="F:carbohydrate binding"/>
    <property type="evidence" value="ECO:0007669"/>
    <property type="project" value="InterPro"/>
</dbReference>
<dbReference type="Gene3D" id="1.10.10.10">
    <property type="entry name" value="Winged helix-like DNA-binding domain superfamily/Winged helix DNA-binding domain"/>
    <property type="match status" value="1"/>
</dbReference>
<dbReference type="InterPro" id="IPR007324">
    <property type="entry name" value="Sugar-bd_dom_put"/>
</dbReference>
<dbReference type="OrthoDB" id="9808171at2"/>
<evidence type="ECO:0000256" key="4">
    <source>
        <dbReference type="ARBA" id="ARBA00023163"/>
    </source>
</evidence>
<comment type="caution">
    <text evidence="6">The sequence shown here is derived from an EMBL/GenBank/DDBJ whole genome shotgun (WGS) entry which is preliminary data.</text>
</comment>
<evidence type="ECO:0000313" key="6">
    <source>
        <dbReference type="EMBL" id="RMC37969.1"/>
    </source>
</evidence>
<proteinExistence type="inferred from homology"/>
<dbReference type="SUPFAM" id="SSF100950">
    <property type="entry name" value="NagB/RpiA/CoA transferase-like"/>
    <property type="match status" value="1"/>
</dbReference>
<accession>A0A3M0MK21</accession>
<dbReference type="GO" id="GO:0003677">
    <property type="term" value="F:DNA binding"/>
    <property type="evidence" value="ECO:0007669"/>
    <property type="project" value="UniProtKB-KW"/>
</dbReference>
<sequence length="324" mass="35132">MTEFSETQLMSRAAWLYYLGGFNQEETAERLGTTRARVNKLLQLAREEGIVSITIDTKHNGLMEVEDRIAGRFGLERCICSPALDLGPASERLPEIGAFSRRAVGSIAARLLRDFLAAAPEATIGTGWGRTLDQMTRQIAGLNAPKARFVSLMGSLTANSAFNPFEVVQALSRITGGEGYFLPVPFIADSPEAREVLISQKIVSEVLQMARKPDMALISVGELTETSLLHSTGMLDDQELAELHRAGAVGDTNGIFFDNIGRPVEHELNNRTIAVGFDELRESHTVLLSGGVEKAEATLALLNSGIVKTLVIDGDTACRICDNE</sequence>
<evidence type="ECO:0000256" key="3">
    <source>
        <dbReference type="ARBA" id="ARBA00023125"/>
    </source>
</evidence>
<evidence type="ECO:0000313" key="7">
    <source>
        <dbReference type="Proteomes" id="UP000273516"/>
    </source>
</evidence>
<dbReference type="InterPro" id="IPR037171">
    <property type="entry name" value="NagB/RpiA_transferase-like"/>
</dbReference>
<keyword evidence="7" id="KW-1185">Reference proteome</keyword>
<dbReference type="Proteomes" id="UP000273516">
    <property type="component" value="Unassembled WGS sequence"/>
</dbReference>
<dbReference type="PANTHER" id="PTHR34294">
    <property type="entry name" value="TRANSCRIPTIONAL REGULATOR-RELATED"/>
    <property type="match status" value="1"/>
</dbReference>
<keyword evidence="3" id="KW-0238">DNA-binding</keyword>
<dbReference type="Gene3D" id="3.40.50.1360">
    <property type="match status" value="1"/>
</dbReference>
<feature type="domain" description="Sugar-binding" evidence="5">
    <location>
        <begin position="60"/>
        <end position="320"/>
    </location>
</feature>
<dbReference type="InterPro" id="IPR051054">
    <property type="entry name" value="SorC_transcr_regulators"/>
</dbReference>
<comment type="similarity">
    <text evidence="1">Belongs to the SorC transcriptional regulatory family.</text>
</comment>
<keyword evidence="2" id="KW-0805">Transcription regulation</keyword>
<dbReference type="InterPro" id="IPR036388">
    <property type="entry name" value="WH-like_DNA-bd_sf"/>
</dbReference>